<dbReference type="AlphaFoldDB" id="G9YDC4"/>
<feature type="non-terminal residue" evidence="2">
    <location>
        <position position="1"/>
    </location>
</feature>
<dbReference type="Gene3D" id="2.160.20.10">
    <property type="entry name" value="Single-stranded right-handed beta-helix, Pectin lyase-like"/>
    <property type="match status" value="1"/>
</dbReference>
<dbReference type="Pfam" id="PF18668">
    <property type="entry name" value="Tail_spike_N"/>
    <property type="match status" value="1"/>
</dbReference>
<accession>G9YDC4</accession>
<dbReference type="InterPro" id="IPR012334">
    <property type="entry name" value="Pectin_lyas_fold"/>
</dbReference>
<dbReference type="InterPro" id="IPR006626">
    <property type="entry name" value="PbH1"/>
</dbReference>
<evidence type="ECO:0000259" key="1">
    <source>
        <dbReference type="Pfam" id="PF18668"/>
    </source>
</evidence>
<dbReference type="Proteomes" id="UP000005959">
    <property type="component" value="Unassembled WGS sequence"/>
</dbReference>
<proteinExistence type="predicted"/>
<dbReference type="SUPFAM" id="SSF51126">
    <property type="entry name" value="Pectin lyase-like"/>
    <property type="match status" value="1"/>
</dbReference>
<dbReference type="InterPro" id="IPR040775">
    <property type="entry name" value="Tail_spike_N"/>
</dbReference>
<gene>
    <name evidence="2" type="ORF">HMPREF0454_04622</name>
</gene>
<protein>
    <recommendedName>
        <fullName evidence="1">Tail spike TSP1/Gp66 N-terminal domain-containing protein</fullName>
    </recommendedName>
</protein>
<evidence type="ECO:0000313" key="3">
    <source>
        <dbReference type="Proteomes" id="UP000005959"/>
    </source>
</evidence>
<dbReference type="Gene3D" id="2.10.10.80">
    <property type="match status" value="1"/>
</dbReference>
<sequence length="567" mass="60427">TSREQKYIDRFGGGHYTIEGMRQVAQQAISAFGYITMDSFQDGATLTLPNQILRWKLPDGDGEYYRWDGAFPKVVPAASTPESTGGIGAGAWLSVGDASLRANLNNYGDGNGDALIAVKQPFSGSKEMNQHDFNKLYINIMQFAGVTGDGTDQTAGIQAAINAASGNVLYIGNGVYGVSSALKIPSNTHIVMSPGAVIRRLSGGVDTLLINNSDGSIGGYQANTNIFIEGGTIDGGASLTASNCNLLNFGHCSDVRVSGVTFINPGGRWHAIEVNATKGILIESCLFQTGGLDEWDGECIQLDIADYGGFPWFGPYDGTTCADVKIVNNTVTDWACAVGMHTTLSGTQSYGLLIEGNSFYTSKSGIKLLNWSDVIISNNKIEWLAASVPSTQNSSRYFGISCEATYNTKCSNIQISNNHVKRSQVNVKTQDHRGIQVSSASTGDNYASTFSNVVVTGNVIEGVFRTHLNCSMISDAIIGNNKVMSIGSFDPADPTAINFAGISSYGVIRSVVTGNIVEGFQMWVNFGNRETACESAIVTNNIVKNSNGIYAPTGSFLHLVLDNNITY</sequence>
<name>G9YDC4_HAFAL</name>
<comment type="caution">
    <text evidence="2">The sequence shown here is derived from an EMBL/GenBank/DDBJ whole genome shotgun (WGS) entry which is preliminary data.</text>
</comment>
<dbReference type="SMART" id="SM00710">
    <property type="entry name" value="PbH1"/>
    <property type="match status" value="6"/>
</dbReference>
<feature type="domain" description="Tail spike TSP1/Gp66 N-terminal" evidence="1">
    <location>
        <begin position="30"/>
        <end position="97"/>
    </location>
</feature>
<dbReference type="EMBL" id="AGCI01000111">
    <property type="protein sequence ID" value="EHM37888.1"/>
    <property type="molecule type" value="Genomic_DNA"/>
</dbReference>
<dbReference type="HOGENOM" id="CLU_489641_0_0_6"/>
<reference evidence="2 3" key="1">
    <citation type="submission" date="2011-08" db="EMBL/GenBank/DDBJ databases">
        <authorList>
            <person name="Weinstock G."/>
            <person name="Sodergren E."/>
            <person name="Clifton S."/>
            <person name="Fulton L."/>
            <person name="Fulton B."/>
            <person name="Courtney L."/>
            <person name="Fronick C."/>
            <person name="Harrison M."/>
            <person name="Strong C."/>
            <person name="Farmer C."/>
            <person name="Delahaunty K."/>
            <person name="Markovic C."/>
            <person name="Hall O."/>
            <person name="Minx P."/>
            <person name="Tomlinson C."/>
            <person name="Mitreva M."/>
            <person name="Hou S."/>
            <person name="Chen J."/>
            <person name="Wollam A."/>
            <person name="Pepin K.H."/>
            <person name="Johnson M."/>
            <person name="Bhonagiri V."/>
            <person name="Zhang X."/>
            <person name="Suruliraj S."/>
            <person name="Warren W."/>
            <person name="Chinwalla A."/>
            <person name="Mardis E.R."/>
            <person name="Wilson R.K."/>
        </authorList>
    </citation>
    <scope>NUCLEOTIDE SEQUENCE [LARGE SCALE GENOMIC DNA]</scope>
    <source>
        <strain evidence="2 3">ATCC 51873</strain>
    </source>
</reference>
<organism evidence="2 3">
    <name type="scientific">Hafnia alvei ATCC 51873</name>
    <dbReference type="NCBI Taxonomy" id="1002364"/>
    <lineage>
        <taxon>Bacteria</taxon>
        <taxon>Pseudomonadati</taxon>
        <taxon>Pseudomonadota</taxon>
        <taxon>Gammaproteobacteria</taxon>
        <taxon>Enterobacterales</taxon>
        <taxon>Hafniaceae</taxon>
        <taxon>Hafnia</taxon>
    </lineage>
</organism>
<dbReference type="InterPro" id="IPR011050">
    <property type="entry name" value="Pectin_lyase_fold/virulence"/>
</dbReference>
<evidence type="ECO:0000313" key="2">
    <source>
        <dbReference type="EMBL" id="EHM37888.1"/>
    </source>
</evidence>
<dbReference type="PATRIC" id="fig|1002364.3.peg.4151"/>